<dbReference type="AlphaFoldDB" id="A0A5C1ALS7"/>
<feature type="binding site" evidence="3">
    <location>
        <position position="240"/>
    </location>
    <ligand>
        <name>NAD(+)</name>
        <dbReference type="ChEBI" id="CHEBI:57540"/>
    </ligand>
</feature>
<dbReference type="PROSITE" id="PS50305">
    <property type="entry name" value="SIRTUIN"/>
    <property type="match status" value="1"/>
</dbReference>
<dbReference type="Proteomes" id="UP000324974">
    <property type="component" value="Chromosome"/>
</dbReference>
<feature type="binding site" evidence="3">
    <location>
        <position position="75"/>
    </location>
    <ligand>
        <name>substrate</name>
    </ligand>
</feature>
<dbReference type="InterPro" id="IPR027546">
    <property type="entry name" value="Sirtuin_class_III"/>
</dbReference>
<keyword evidence="2 3" id="KW-0520">NAD</keyword>
<feature type="binding site" evidence="3">
    <location>
        <position position="133"/>
    </location>
    <ligand>
        <name>Zn(2+)</name>
        <dbReference type="ChEBI" id="CHEBI:29105"/>
    </ligand>
</feature>
<comment type="domain">
    <text evidence="3">2 residues (Tyr-72 and Arg-75) present in a large hydrophobic pocket are probably involved in substrate specificity. They are important for desuccinylation activity, but dispensable for deacetylation activity.</text>
</comment>
<comment type="cofactor">
    <cofactor evidence="3">
        <name>Zn(2+)</name>
        <dbReference type="ChEBI" id="CHEBI:29105"/>
    </cofactor>
    <text evidence="3">Binds 1 zinc ion per subunit.</text>
</comment>
<keyword evidence="1" id="KW-0808">Transferase</keyword>
<dbReference type="InterPro" id="IPR003000">
    <property type="entry name" value="Sirtuin"/>
</dbReference>
<dbReference type="NCBIfam" id="NF001753">
    <property type="entry name" value="PRK00481.1-3"/>
    <property type="match status" value="1"/>
</dbReference>
<dbReference type="GO" id="GO:0008270">
    <property type="term" value="F:zinc ion binding"/>
    <property type="evidence" value="ECO:0007669"/>
    <property type="project" value="UniProtKB-UniRule"/>
</dbReference>
<feature type="binding site" evidence="3">
    <location>
        <position position="153"/>
    </location>
    <ligand>
        <name>Zn(2+)</name>
        <dbReference type="ChEBI" id="CHEBI:29105"/>
    </ligand>
</feature>
<evidence type="ECO:0000256" key="1">
    <source>
        <dbReference type="ARBA" id="ARBA00022679"/>
    </source>
</evidence>
<dbReference type="InterPro" id="IPR026590">
    <property type="entry name" value="Ssirtuin_cat_dom"/>
</dbReference>
<dbReference type="InterPro" id="IPR029035">
    <property type="entry name" value="DHS-like_NAD/FAD-binding_dom"/>
</dbReference>
<comment type="subcellular location">
    <subcellularLocation>
        <location evidence="3">Cytoplasm</location>
    </subcellularLocation>
</comment>
<dbReference type="EC" id="2.3.1.286" evidence="3"/>
<keyword evidence="3" id="KW-0479">Metal-binding</keyword>
<dbReference type="Gene3D" id="3.40.50.1220">
    <property type="entry name" value="TPP-binding domain"/>
    <property type="match status" value="1"/>
</dbReference>
<evidence type="ECO:0000313" key="6">
    <source>
        <dbReference type="EMBL" id="QEL18124.1"/>
    </source>
</evidence>
<keyword evidence="3" id="KW-0963">Cytoplasm</keyword>
<dbReference type="InterPro" id="IPR026591">
    <property type="entry name" value="Sirtuin_cat_small_dom_sf"/>
</dbReference>
<dbReference type="Gene3D" id="3.30.1600.10">
    <property type="entry name" value="SIR2/SIRT2 'Small Domain"/>
    <property type="match status" value="1"/>
</dbReference>
<keyword evidence="3" id="KW-0862">Zinc</keyword>
<feature type="binding site" evidence="3">
    <location>
        <position position="136"/>
    </location>
    <ligand>
        <name>Zn(2+)</name>
        <dbReference type="ChEBI" id="CHEBI:29105"/>
    </ligand>
</feature>
<comment type="similarity">
    <text evidence="3">Belongs to the sirtuin family. Class III subfamily.</text>
</comment>
<comment type="caution">
    <text evidence="4">Lacks conserved residue(s) required for the propagation of feature annotation.</text>
</comment>
<dbReference type="HAMAP" id="MF_01121">
    <property type="entry name" value="Sirtuin_ClassIII"/>
    <property type="match status" value="1"/>
</dbReference>
<dbReference type="GO" id="GO:0017136">
    <property type="term" value="F:histone deacetylase activity, NAD-dependent"/>
    <property type="evidence" value="ECO:0007669"/>
    <property type="project" value="TreeGrafter"/>
</dbReference>
<evidence type="ECO:0000256" key="2">
    <source>
        <dbReference type="ARBA" id="ARBA00023027"/>
    </source>
</evidence>
<dbReference type="RefSeq" id="WP_149112657.1">
    <property type="nucleotide sequence ID" value="NZ_CP042425.1"/>
</dbReference>
<feature type="domain" description="Deacetylase sirtuin-type" evidence="5">
    <location>
        <begin position="3"/>
        <end position="254"/>
    </location>
</feature>
<comment type="catalytic activity">
    <reaction evidence="3">
        <text>N(6)-acetyl-L-lysyl-[protein] + NAD(+) + H2O = 2''-O-acetyl-ADP-D-ribose + nicotinamide + L-lysyl-[protein]</text>
        <dbReference type="Rhea" id="RHEA:43636"/>
        <dbReference type="Rhea" id="RHEA-COMP:9752"/>
        <dbReference type="Rhea" id="RHEA-COMP:10731"/>
        <dbReference type="ChEBI" id="CHEBI:15377"/>
        <dbReference type="ChEBI" id="CHEBI:17154"/>
        <dbReference type="ChEBI" id="CHEBI:29969"/>
        <dbReference type="ChEBI" id="CHEBI:57540"/>
        <dbReference type="ChEBI" id="CHEBI:61930"/>
        <dbReference type="ChEBI" id="CHEBI:83767"/>
        <dbReference type="EC" id="2.3.1.286"/>
    </reaction>
</comment>
<evidence type="ECO:0000256" key="4">
    <source>
        <dbReference type="PROSITE-ProRule" id="PRU00236"/>
    </source>
</evidence>
<accession>A0A5C1ALS7</accession>
<feature type="binding site" evidence="3">
    <location>
        <begin position="222"/>
        <end position="224"/>
    </location>
    <ligand>
        <name>NAD(+)</name>
        <dbReference type="ChEBI" id="CHEBI:57540"/>
    </ligand>
</feature>
<dbReference type="InterPro" id="IPR050134">
    <property type="entry name" value="NAD-dep_sirtuin_deacylases"/>
</dbReference>
<dbReference type="GO" id="GO:0036054">
    <property type="term" value="F:protein-malonyllysine demalonylase activity"/>
    <property type="evidence" value="ECO:0007669"/>
    <property type="project" value="InterPro"/>
</dbReference>
<name>A0A5C1ALS7_9BACT</name>
<proteinExistence type="inferred from homology"/>
<evidence type="ECO:0000256" key="3">
    <source>
        <dbReference type="HAMAP-Rule" id="MF_01121"/>
    </source>
</evidence>
<dbReference type="CDD" id="cd01412">
    <property type="entry name" value="SIRT5_Af1_CobB"/>
    <property type="match status" value="1"/>
</dbReference>
<dbReference type="PANTHER" id="PTHR11085">
    <property type="entry name" value="NAD-DEPENDENT PROTEIN DEACYLASE SIRTUIN-5, MITOCHONDRIAL-RELATED"/>
    <property type="match status" value="1"/>
</dbReference>
<comment type="catalytic activity">
    <reaction evidence="3">
        <text>N(6)-succinyl-L-lysyl-[protein] + NAD(+) + H2O = 2''-O-succinyl-ADP-D-ribose + nicotinamide + L-lysyl-[protein]</text>
        <dbReference type="Rhea" id="RHEA:47668"/>
        <dbReference type="Rhea" id="RHEA-COMP:9752"/>
        <dbReference type="Rhea" id="RHEA-COMP:11877"/>
        <dbReference type="ChEBI" id="CHEBI:15377"/>
        <dbReference type="ChEBI" id="CHEBI:17154"/>
        <dbReference type="ChEBI" id="CHEBI:29969"/>
        <dbReference type="ChEBI" id="CHEBI:57540"/>
        <dbReference type="ChEBI" id="CHEBI:87830"/>
        <dbReference type="ChEBI" id="CHEBI:87832"/>
    </reaction>
</comment>
<gene>
    <name evidence="3" type="primary">cobB</name>
    <name evidence="6" type="ORF">PX52LOC_05138</name>
</gene>
<feature type="binding site" evidence="3">
    <location>
        <begin position="107"/>
        <end position="110"/>
    </location>
    <ligand>
        <name>NAD(+)</name>
        <dbReference type="ChEBI" id="CHEBI:57540"/>
    </ligand>
</feature>
<dbReference type="PANTHER" id="PTHR11085:SF10">
    <property type="entry name" value="NAD-DEPENDENT PROTEIN DEACYLASE SIRTUIN-5, MITOCHONDRIAL-RELATED"/>
    <property type="match status" value="1"/>
</dbReference>
<feature type="binding site" evidence="3">
    <location>
        <begin position="28"/>
        <end position="47"/>
    </location>
    <ligand>
        <name>NAD(+)</name>
        <dbReference type="ChEBI" id="CHEBI:57540"/>
    </ligand>
</feature>
<dbReference type="GO" id="GO:0005737">
    <property type="term" value="C:cytoplasm"/>
    <property type="evidence" value="ECO:0007669"/>
    <property type="project" value="UniProtKB-SubCell"/>
</dbReference>
<evidence type="ECO:0000259" key="5">
    <source>
        <dbReference type="PROSITE" id="PS50305"/>
    </source>
</evidence>
<dbReference type="GO" id="GO:0036055">
    <property type="term" value="F:protein-succinyllysine desuccinylase activity"/>
    <property type="evidence" value="ECO:0007669"/>
    <property type="project" value="UniProtKB-UniRule"/>
</dbReference>
<dbReference type="GO" id="GO:0070403">
    <property type="term" value="F:NAD+ binding"/>
    <property type="evidence" value="ECO:0007669"/>
    <property type="project" value="UniProtKB-UniRule"/>
</dbReference>
<feature type="binding site" evidence="3">
    <location>
        <position position="156"/>
    </location>
    <ligand>
        <name>Zn(2+)</name>
        <dbReference type="ChEBI" id="CHEBI:29105"/>
    </ligand>
</feature>
<comment type="function">
    <text evidence="3">NAD-dependent lysine deacetylase and desuccinylase that specifically removes acetyl and succinyl groups on target proteins. Modulates the activities of several proteins which are inactive in their acylated form.</text>
</comment>
<dbReference type="Pfam" id="PF02146">
    <property type="entry name" value="SIR2"/>
    <property type="match status" value="1"/>
</dbReference>
<feature type="active site" description="Proton acceptor" evidence="3">
    <location>
        <position position="125"/>
    </location>
</feature>
<sequence>MADDELEIALTHAAEALRHASKVAVLTGAGVSAESGVPTFRASDGLWEGHRIEDVATPSGFERDPGLVWKFYNARRANVKTVSPNAGHLALAAMERHWGENFSIATQNVDGLHQAAGSQRVFEIHGSLRRTRCTACGEIQDRGVEPLADMPECGPCGGRLRPDIVWFHEALPDDVWWNAQQAAGECDVLLVVGTSAVVYPAASLIPIAKRSKSPGATVIECNLTRTEASTMADIGLYGPSGVTLPKLCEKLGIDL</sequence>
<dbReference type="SUPFAM" id="SSF52467">
    <property type="entry name" value="DHS-like NAD/FAD-binding domain"/>
    <property type="match status" value="1"/>
</dbReference>
<feature type="binding site" evidence="3">
    <location>
        <position position="72"/>
    </location>
    <ligand>
        <name>substrate</name>
    </ligand>
</feature>
<evidence type="ECO:0000313" key="7">
    <source>
        <dbReference type="Proteomes" id="UP000324974"/>
    </source>
</evidence>
<dbReference type="OrthoDB" id="9800582at2"/>
<dbReference type="KEGG" id="lrs:PX52LOC_05138"/>
<keyword evidence="7" id="KW-1185">Reference proteome</keyword>
<feature type="binding site" evidence="3">
    <location>
        <begin position="193"/>
        <end position="195"/>
    </location>
    <ligand>
        <name>NAD(+)</name>
        <dbReference type="ChEBI" id="CHEBI:57540"/>
    </ligand>
</feature>
<protein>
    <recommendedName>
        <fullName evidence="3">NAD-dependent protein deacylase</fullName>
        <ecNumber evidence="3">2.3.1.286</ecNumber>
    </recommendedName>
    <alternativeName>
        <fullName evidence="3">Regulatory protein SIR2 homolog</fullName>
    </alternativeName>
</protein>
<organism evidence="6 7">
    <name type="scientific">Limnoglobus roseus</name>
    <dbReference type="NCBI Taxonomy" id="2598579"/>
    <lineage>
        <taxon>Bacteria</taxon>
        <taxon>Pseudomonadati</taxon>
        <taxon>Planctomycetota</taxon>
        <taxon>Planctomycetia</taxon>
        <taxon>Gemmatales</taxon>
        <taxon>Gemmataceae</taxon>
        <taxon>Limnoglobus</taxon>
    </lineage>
</organism>
<dbReference type="EMBL" id="CP042425">
    <property type="protein sequence ID" value="QEL18124.1"/>
    <property type="molecule type" value="Genomic_DNA"/>
</dbReference>
<reference evidence="7" key="1">
    <citation type="submission" date="2019-08" db="EMBL/GenBank/DDBJ databases">
        <title>Limnoglobus roseus gen. nov., sp. nov., a novel freshwater planctomycete with a giant genome from the family Gemmataceae.</title>
        <authorList>
            <person name="Kulichevskaya I.S."/>
            <person name="Naumoff D.G."/>
            <person name="Miroshnikov K."/>
            <person name="Ivanova A."/>
            <person name="Philippov D.A."/>
            <person name="Hakobyan A."/>
            <person name="Rijpstra I.C."/>
            <person name="Sinninghe Damste J.S."/>
            <person name="Liesack W."/>
            <person name="Dedysh S.N."/>
        </authorList>
    </citation>
    <scope>NUCLEOTIDE SEQUENCE [LARGE SCALE GENOMIC DNA]</scope>
    <source>
        <strain evidence="7">PX52</strain>
    </source>
</reference>